<dbReference type="PANTHER" id="PTHR45953:SF1">
    <property type="entry name" value="IDURONATE 2-SULFATASE"/>
    <property type="match status" value="1"/>
</dbReference>
<evidence type="ECO:0000256" key="5">
    <source>
        <dbReference type="ARBA" id="ARBA00022801"/>
    </source>
</evidence>
<comment type="caution">
    <text evidence="8">The sequence shown here is derived from an EMBL/GenBank/DDBJ whole genome shotgun (WGS) entry which is preliminary data.</text>
</comment>
<dbReference type="Proteomes" id="UP000240009">
    <property type="component" value="Unassembled WGS sequence"/>
</dbReference>
<evidence type="ECO:0000256" key="1">
    <source>
        <dbReference type="ARBA" id="ARBA00001913"/>
    </source>
</evidence>
<comment type="similarity">
    <text evidence="2">Belongs to the sulfatase family.</text>
</comment>
<dbReference type="Gene3D" id="3.40.720.10">
    <property type="entry name" value="Alkaline Phosphatase, subunit A"/>
    <property type="match status" value="1"/>
</dbReference>
<dbReference type="SUPFAM" id="SSF53649">
    <property type="entry name" value="Alkaline phosphatase-like"/>
    <property type="match status" value="1"/>
</dbReference>
<dbReference type="InterPro" id="IPR035874">
    <property type="entry name" value="IDS"/>
</dbReference>
<keyword evidence="6" id="KW-0106">Calcium</keyword>
<dbReference type="PANTHER" id="PTHR45953">
    <property type="entry name" value="IDURONATE 2-SULFATASE"/>
    <property type="match status" value="1"/>
</dbReference>
<protein>
    <submittedName>
        <fullName evidence="8">Iduronate-2-sulfatase</fullName>
    </submittedName>
</protein>
<name>A0A2S8G3G9_9BACT</name>
<keyword evidence="5" id="KW-0378">Hydrolase</keyword>
<evidence type="ECO:0000313" key="9">
    <source>
        <dbReference type="Proteomes" id="UP000240009"/>
    </source>
</evidence>
<dbReference type="GO" id="GO:0046872">
    <property type="term" value="F:metal ion binding"/>
    <property type="evidence" value="ECO:0007669"/>
    <property type="project" value="UniProtKB-KW"/>
</dbReference>
<dbReference type="GO" id="GO:0004423">
    <property type="term" value="F:iduronate-2-sulfatase activity"/>
    <property type="evidence" value="ECO:0007669"/>
    <property type="project" value="InterPro"/>
</dbReference>
<dbReference type="CDD" id="cd16030">
    <property type="entry name" value="iduronate-2-sulfatase"/>
    <property type="match status" value="1"/>
</dbReference>
<dbReference type="EMBL" id="PUIA01000016">
    <property type="protein sequence ID" value="PQO38694.1"/>
    <property type="molecule type" value="Genomic_DNA"/>
</dbReference>
<dbReference type="OrthoDB" id="9782218at2"/>
<dbReference type="InterPro" id="IPR017850">
    <property type="entry name" value="Alkaline_phosphatase_core_sf"/>
</dbReference>
<dbReference type="Pfam" id="PF00884">
    <property type="entry name" value="Sulfatase"/>
    <property type="match status" value="1"/>
</dbReference>
<evidence type="ECO:0000259" key="7">
    <source>
        <dbReference type="Pfam" id="PF00884"/>
    </source>
</evidence>
<reference evidence="8 9" key="1">
    <citation type="submission" date="2018-02" db="EMBL/GenBank/DDBJ databases">
        <title>Comparative genomes isolates from brazilian mangrove.</title>
        <authorList>
            <person name="Araujo J.E."/>
            <person name="Taketani R.G."/>
            <person name="Silva M.C.P."/>
            <person name="Loureco M.V."/>
            <person name="Andreote F.D."/>
        </authorList>
    </citation>
    <scope>NUCLEOTIDE SEQUENCE [LARGE SCALE GENOMIC DNA]</scope>
    <source>
        <strain evidence="8 9">HEX-2 MGV</strain>
    </source>
</reference>
<accession>A0A2S8G3G9</accession>
<dbReference type="InterPro" id="IPR000917">
    <property type="entry name" value="Sulfatase_N"/>
</dbReference>
<proteinExistence type="inferred from homology"/>
<keyword evidence="3" id="KW-0479">Metal-binding</keyword>
<evidence type="ECO:0000256" key="3">
    <source>
        <dbReference type="ARBA" id="ARBA00022723"/>
    </source>
</evidence>
<dbReference type="AlphaFoldDB" id="A0A2S8G3G9"/>
<sequence length="481" mass="53670">MPVVRLVLTSCCVLVLLAWLGRDCRAEKPNVLFIISDDLGSQSLGCYGNQQCHSPNIDALASQGMRFQRTFTQYPVCGPSRASLMSGMYAQAIGVTSNGASDNFTKNLGERPTLAQHFKDNGYYTARVSKIYHMRVPGDITAGVDGPDHAASWTERFNCKAPEQWSEGEHENLDKVRLKPDPNRDIHYQLGYGGAFYVVKTPGDGAEQADMKASAKAIEILEARAKDKQPFFLAVGLVRPHVPLVAPASFFEDYPAEKMILPEQVDGDWDDIPKAGIVKNSRGSGLDTQLKKQKVLEAYYAAVTFMDAQVGKMVGTLDRLGLEKNTIVVFTADHGYHLGEHEFWQKMSLHEESTRIPLIVRVPGKDAATTAALSQQIDIYPTLAELCGLSIPAHVQGKSLAAVWNDPTSTIHEEVYTLRNRNDHLLRTSRWALIRYGDDSIELYDMKNDSQQFYNLAEDPRHATLRKQLQARLDWKLESIQ</sequence>
<comment type="cofactor">
    <cofactor evidence="1">
        <name>Ca(2+)</name>
        <dbReference type="ChEBI" id="CHEBI:29108"/>
    </cofactor>
</comment>
<gene>
    <name evidence="8" type="ORF">C5Y96_02085</name>
</gene>
<feature type="domain" description="Sulfatase N-terminal" evidence="7">
    <location>
        <begin position="29"/>
        <end position="388"/>
    </location>
</feature>
<evidence type="ECO:0000256" key="4">
    <source>
        <dbReference type="ARBA" id="ARBA00022729"/>
    </source>
</evidence>
<keyword evidence="4" id="KW-0732">Signal</keyword>
<dbReference type="RefSeq" id="WP_105349895.1">
    <property type="nucleotide sequence ID" value="NZ_PUIA01000016.1"/>
</dbReference>
<organism evidence="8 9">
    <name type="scientific">Blastopirellula marina</name>
    <dbReference type="NCBI Taxonomy" id="124"/>
    <lineage>
        <taxon>Bacteria</taxon>
        <taxon>Pseudomonadati</taxon>
        <taxon>Planctomycetota</taxon>
        <taxon>Planctomycetia</taxon>
        <taxon>Pirellulales</taxon>
        <taxon>Pirellulaceae</taxon>
        <taxon>Blastopirellula</taxon>
    </lineage>
</organism>
<evidence type="ECO:0000313" key="8">
    <source>
        <dbReference type="EMBL" id="PQO38694.1"/>
    </source>
</evidence>
<evidence type="ECO:0000256" key="6">
    <source>
        <dbReference type="ARBA" id="ARBA00022837"/>
    </source>
</evidence>
<dbReference type="GO" id="GO:0005737">
    <property type="term" value="C:cytoplasm"/>
    <property type="evidence" value="ECO:0007669"/>
    <property type="project" value="TreeGrafter"/>
</dbReference>
<evidence type="ECO:0000256" key="2">
    <source>
        <dbReference type="ARBA" id="ARBA00008779"/>
    </source>
</evidence>